<keyword evidence="5 11" id="KW-0418">Kinase</keyword>
<dbReference type="GO" id="GO:0004674">
    <property type="term" value="F:protein serine/threonine kinase activity"/>
    <property type="evidence" value="ECO:0007669"/>
    <property type="project" value="UniProtKB-KW"/>
</dbReference>
<dbReference type="EMBL" id="BONY01000045">
    <property type="protein sequence ID" value="GIH08181.1"/>
    <property type="molecule type" value="Genomic_DNA"/>
</dbReference>
<dbReference type="Pfam" id="PF25816">
    <property type="entry name" value="RamC_N"/>
    <property type="match status" value="1"/>
</dbReference>
<dbReference type="Gene3D" id="1.10.510.10">
    <property type="entry name" value="Transferase(Phosphotransferase) domain 1"/>
    <property type="match status" value="1"/>
</dbReference>
<evidence type="ECO:0000256" key="5">
    <source>
        <dbReference type="ARBA" id="ARBA00022777"/>
    </source>
</evidence>
<sequence length="865" mass="95069">MEDRYEAFIMADPVFYDVLHARQAESSPFAVAERELPAGWKRTEQDDWLVFYPADAKLPLQGWKIHVSACLDNAEKVLAAVWDYCVSRNIEFKFLRSHAALMARVSKYAPRGYSGKLVTIYPEDDAACETILNELGELLEGEPSPYILSDLRWGKGPLFVRYGSFVNRFMVGDDGQLVGAIADDTGTLVPDRRAPVFYVPPWITLPEFLEPHFAARNAVTMADLPYAIERVLHFSNGGGIYVAKDTRTDEEVVLKEARPHSGLDARRHDAVRRLELEYETLQRFAGIPGIPAARDFFTVGEHSFLAMDFIDGLPLNKAIVRRYPMINLDASAEDFAEFATWALDIYRQVEETVEAIHARGYVYGDLHLFNVMVREDGTVGLLDFEVVAPVADATMPGLGNQGFSAPRGTKGLDVDRYALACLRLAMFLPMTNVLWLSRAKARDFAKIIKEHFPLVPDEYLAKAVDVIAPESVEMVPEQKWAPEGWPQLRENLVRSIVESATPQRDDRLFPGDIRTYSDGGGISLAYGAAGVLYALSATGAGQFPEFEQWLRQRALSPKAGTPPGFYDGLHGAAFALDHLGYQQDALDLLDICLGEKWETLGLDMHSGLAGVGLNLLRFADRTGEPVLRQAGLRAAELVAERLGTEDSVPEISGRANPYAGLMRGSSGAAMLLMRAYDDTGDATYLDRAEVALRQDLRRCIVRPDGALEVNEGWRTMPYLDVGSVGVGVALDEFLKRRHDDRFAEASGQALRAAQSIMYILPGLFSGRAGILAYLAGRADLEATDPLVLRQIHGLSWHALPRAGGIAFPGTALLRMSMDLATGTAGVLLALGCALHDSPVHVPLLDPIQRADTPDPQTPTPTGVGQ</sequence>
<reference evidence="11" key="1">
    <citation type="submission" date="2021-01" db="EMBL/GenBank/DDBJ databases">
        <title>Whole genome shotgun sequence of Rhizocola hellebori NBRC 109834.</title>
        <authorList>
            <person name="Komaki H."/>
            <person name="Tamura T."/>
        </authorList>
    </citation>
    <scope>NUCLEOTIDE SEQUENCE</scope>
    <source>
        <strain evidence="11">NBRC 109834</strain>
    </source>
</reference>
<comment type="caution">
    <text evidence="11">The sequence shown here is derived from an EMBL/GenBank/DDBJ whole genome shotgun (WGS) entry which is preliminary data.</text>
</comment>
<keyword evidence="12" id="KW-1185">Reference proteome</keyword>
<dbReference type="PANTHER" id="PTHR24363:SF0">
    <property type="entry name" value="SERINE_THREONINE KINASE LIKE DOMAIN CONTAINING 1"/>
    <property type="match status" value="1"/>
</dbReference>
<evidence type="ECO:0000256" key="9">
    <source>
        <dbReference type="SAM" id="MobiDB-lite"/>
    </source>
</evidence>
<evidence type="ECO:0000256" key="3">
    <source>
        <dbReference type="ARBA" id="ARBA00022679"/>
    </source>
</evidence>
<dbReference type="Pfam" id="PF00069">
    <property type="entry name" value="Pkinase"/>
    <property type="match status" value="1"/>
</dbReference>
<evidence type="ECO:0000256" key="6">
    <source>
        <dbReference type="ARBA" id="ARBA00022840"/>
    </source>
</evidence>
<dbReference type="GO" id="GO:0031179">
    <property type="term" value="P:peptide modification"/>
    <property type="evidence" value="ECO:0007669"/>
    <property type="project" value="InterPro"/>
</dbReference>
<feature type="region of interest" description="Disordered" evidence="9">
    <location>
        <begin position="845"/>
        <end position="865"/>
    </location>
</feature>
<dbReference type="RefSeq" id="WP_203911936.1">
    <property type="nucleotide sequence ID" value="NZ_BONY01000045.1"/>
</dbReference>
<dbReference type="NCBIfam" id="NF038151">
    <property type="entry name" value="lanthi_synth_III"/>
    <property type="match status" value="1"/>
</dbReference>
<dbReference type="InterPro" id="IPR058053">
    <property type="entry name" value="RamC_C"/>
</dbReference>
<comment type="catalytic activity">
    <reaction evidence="7">
        <text>L-threonyl-[protein] + ATP = O-phospho-L-threonyl-[protein] + ADP + H(+)</text>
        <dbReference type="Rhea" id="RHEA:46608"/>
        <dbReference type="Rhea" id="RHEA-COMP:11060"/>
        <dbReference type="Rhea" id="RHEA-COMP:11605"/>
        <dbReference type="ChEBI" id="CHEBI:15378"/>
        <dbReference type="ChEBI" id="CHEBI:30013"/>
        <dbReference type="ChEBI" id="CHEBI:30616"/>
        <dbReference type="ChEBI" id="CHEBI:61977"/>
        <dbReference type="ChEBI" id="CHEBI:456216"/>
        <dbReference type="EC" id="2.7.11.1"/>
    </reaction>
</comment>
<evidence type="ECO:0000256" key="4">
    <source>
        <dbReference type="ARBA" id="ARBA00022741"/>
    </source>
</evidence>
<organism evidence="11 12">
    <name type="scientific">Rhizocola hellebori</name>
    <dbReference type="NCBI Taxonomy" id="1392758"/>
    <lineage>
        <taxon>Bacteria</taxon>
        <taxon>Bacillati</taxon>
        <taxon>Actinomycetota</taxon>
        <taxon>Actinomycetes</taxon>
        <taxon>Micromonosporales</taxon>
        <taxon>Micromonosporaceae</taxon>
        <taxon>Rhizocola</taxon>
    </lineage>
</organism>
<gene>
    <name evidence="11" type="ORF">Rhe02_62480</name>
</gene>
<keyword evidence="3" id="KW-0808">Transferase</keyword>
<evidence type="ECO:0000256" key="2">
    <source>
        <dbReference type="ARBA" id="ARBA00022527"/>
    </source>
</evidence>
<dbReference type="InterPro" id="IPR053524">
    <property type="entry name" value="Aerial_hyphae_peptide-synth"/>
</dbReference>
<keyword evidence="6" id="KW-0067">ATP-binding</keyword>
<dbReference type="Gene3D" id="1.50.10.20">
    <property type="match status" value="1"/>
</dbReference>
<dbReference type="PANTHER" id="PTHR24363">
    <property type="entry name" value="SERINE/THREONINE PROTEIN KINASE"/>
    <property type="match status" value="1"/>
</dbReference>
<dbReference type="InterPro" id="IPR011009">
    <property type="entry name" value="Kinase-like_dom_sf"/>
</dbReference>
<feature type="domain" description="Protein kinase" evidence="10">
    <location>
        <begin position="226"/>
        <end position="493"/>
    </location>
</feature>
<name>A0A8J3QF79_9ACTN</name>
<dbReference type="CDD" id="cd04791">
    <property type="entry name" value="LanC_SerThrkinase"/>
    <property type="match status" value="1"/>
</dbReference>
<dbReference type="AlphaFoldDB" id="A0A8J3QF79"/>
<dbReference type="GO" id="GO:0005524">
    <property type="term" value="F:ATP binding"/>
    <property type="evidence" value="ECO:0007669"/>
    <property type="project" value="UniProtKB-KW"/>
</dbReference>
<proteinExistence type="predicted"/>
<dbReference type="SMART" id="SM00220">
    <property type="entry name" value="S_TKc"/>
    <property type="match status" value="1"/>
</dbReference>
<keyword evidence="4" id="KW-0547">Nucleotide-binding</keyword>
<evidence type="ECO:0000259" key="10">
    <source>
        <dbReference type="PROSITE" id="PS50011"/>
    </source>
</evidence>
<dbReference type="SUPFAM" id="SSF56112">
    <property type="entry name" value="Protein kinase-like (PK-like)"/>
    <property type="match status" value="1"/>
</dbReference>
<dbReference type="Gene3D" id="3.30.200.20">
    <property type="entry name" value="Phosphorylase Kinase, domain 1"/>
    <property type="match status" value="1"/>
</dbReference>
<dbReference type="PROSITE" id="PS50011">
    <property type="entry name" value="PROTEIN_KINASE_DOM"/>
    <property type="match status" value="1"/>
</dbReference>
<accession>A0A8J3QF79</accession>
<evidence type="ECO:0000313" key="12">
    <source>
        <dbReference type="Proteomes" id="UP000612899"/>
    </source>
</evidence>
<evidence type="ECO:0000313" key="11">
    <source>
        <dbReference type="EMBL" id="GIH08181.1"/>
    </source>
</evidence>
<evidence type="ECO:0000256" key="8">
    <source>
        <dbReference type="ARBA" id="ARBA00048679"/>
    </source>
</evidence>
<comment type="catalytic activity">
    <reaction evidence="8">
        <text>L-seryl-[protein] + ATP = O-phospho-L-seryl-[protein] + ADP + H(+)</text>
        <dbReference type="Rhea" id="RHEA:17989"/>
        <dbReference type="Rhea" id="RHEA-COMP:9863"/>
        <dbReference type="Rhea" id="RHEA-COMP:11604"/>
        <dbReference type="ChEBI" id="CHEBI:15378"/>
        <dbReference type="ChEBI" id="CHEBI:29999"/>
        <dbReference type="ChEBI" id="CHEBI:30616"/>
        <dbReference type="ChEBI" id="CHEBI:83421"/>
        <dbReference type="ChEBI" id="CHEBI:456216"/>
        <dbReference type="EC" id="2.7.11.1"/>
    </reaction>
</comment>
<dbReference type="InterPro" id="IPR057929">
    <property type="entry name" value="RamC_N"/>
</dbReference>
<dbReference type="Proteomes" id="UP000612899">
    <property type="component" value="Unassembled WGS sequence"/>
</dbReference>
<dbReference type="InterPro" id="IPR000719">
    <property type="entry name" value="Prot_kinase_dom"/>
</dbReference>
<dbReference type="SUPFAM" id="SSF158745">
    <property type="entry name" value="LanC-like"/>
    <property type="match status" value="1"/>
</dbReference>
<dbReference type="InterPro" id="IPR007822">
    <property type="entry name" value="LANC-like"/>
</dbReference>
<protein>
    <recommendedName>
        <fullName evidence="1">non-specific serine/threonine protein kinase</fullName>
        <ecNumber evidence="1">2.7.11.1</ecNumber>
    </recommendedName>
</protein>
<evidence type="ECO:0000256" key="7">
    <source>
        <dbReference type="ARBA" id="ARBA00047899"/>
    </source>
</evidence>
<keyword evidence="2 11" id="KW-0723">Serine/threonine-protein kinase</keyword>
<dbReference type="Pfam" id="PF05147">
    <property type="entry name" value="LANC_like"/>
    <property type="match status" value="1"/>
</dbReference>
<evidence type="ECO:0000256" key="1">
    <source>
        <dbReference type="ARBA" id="ARBA00012513"/>
    </source>
</evidence>
<dbReference type="EC" id="2.7.11.1" evidence="1"/>
<dbReference type="SMART" id="SM01260">
    <property type="entry name" value="LANC_like"/>
    <property type="match status" value="1"/>
</dbReference>